<gene>
    <name evidence="3" type="ORF">ACFR9U_03640</name>
</gene>
<name>A0ABD6C9W5_9EURY</name>
<feature type="domain" description="Luciferase-like" evidence="2">
    <location>
        <begin position="14"/>
        <end position="292"/>
    </location>
</feature>
<dbReference type="InterPro" id="IPR019945">
    <property type="entry name" value="F420_G6P_DH-rel"/>
</dbReference>
<keyword evidence="1 3" id="KW-0560">Oxidoreductase</keyword>
<dbReference type="SUPFAM" id="SSF51679">
    <property type="entry name" value="Bacterial luciferase-like"/>
    <property type="match status" value="1"/>
</dbReference>
<sequence length="318" mass="34169">MTAVGFALSSELYGPNELVEQAVRAEEAGFDFVAVSDHYHPWLPVQGESPFVWTTLGGVARATEEIGIGTGVTCPSMRYHPANLAQATATTAAMSDGRFFFGVGSGERLNEHVHGDHWPPIVKRLEMLREAVYVVRALWTGDELTHDGEHFTVENAQLFTLPEEPPPIYGSAYGPTAAATVAEFSDGLYTVGPQEQTLAAYTDAGGEGPAYGQLSVSYEETREQAVDVATERWPNTALPGELGSQLSTPAHFEQACQMVSKADIENGSLVTDPDPATHVENVEKFADAGFDHVVVHQIGTDVAGLFETYESDVLPAIA</sequence>
<evidence type="ECO:0000256" key="1">
    <source>
        <dbReference type="ARBA" id="ARBA00023002"/>
    </source>
</evidence>
<dbReference type="EMBL" id="JBHUDJ010000001">
    <property type="protein sequence ID" value="MFD1586062.1"/>
    <property type="molecule type" value="Genomic_DNA"/>
</dbReference>
<comment type="caution">
    <text evidence="3">The sequence shown here is derived from an EMBL/GenBank/DDBJ whole genome shotgun (WGS) entry which is preliminary data.</text>
</comment>
<dbReference type="InterPro" id="IPR036661">
    <property type="entry name" value="Luciferase-like_sf"/>
</dbReference>
<dbReference type="Gene3D" id="3.20.20.30">
    <property type="entry name" value="Luciferase-like domain"/>
    <property type="match status" value="1"/>
</dbReference>
<proteinExistence type="predicted"/>
<dbReference type="PANTHER" id="PTHR43244:SF1">
    <property type="entry name" value="5,10-METHYLENETETRAHYDROMETHANOPTERIN REDUCTASE"/>
    <property type="match status" value="1"/>
</dbReference>
<evidence type="ECO:0000313" key="3">
    <source>
        <dbReference type="EMBL" id="MFD1586062.1"/>
    </source>
</evidence>
<keyword evidence="4" id="KW-1185">Reference proteome</keyword>
<dbReference type="EC" id="1.-.-.-" evidence="3"/>
<dbReference type="AlphaFoldDB" id="A0ABD6C9W5"/>
<organism evidence="3 4">
    <name type="scientific">Halorientalis brevis</name>
    <dbReference type="NCBI Taxonomy" id="1126241"/>
    <lineage>
        <taxon>Archaea</taxon>
        <taxon>Methanobacteriati</taxon>
        <taxon>Methanobacteriota</taxon>
        <taxon>Stenosarchaea group</taxon>
        <taxon>Halobacteria</taxon>
        <taxon>Halobacteriales</taxon>
        <taxon>Haloarculaceae</taxon>
        <taxon>Halorientalis</taxon>
    </lineage>
</organism>
<dbReference type="Pfam" id="PF00296">
    <property type="entry name" value="Bac_luciferase"/>
    <property type="match status" value="1"/>
</dbReference>
<evidence type="ECO:0000259" key="2">
    <source>
        <dbReference type="Pfam" id="PF00296"/>
    </source>
</evidence>
<dbReference type="RefSeq" id="WP_247376605.1">
    <property type="nucleotide sequence ID" value="NZ_JALLGV010000003.1"/>
</dbReference>
<dbReference type="PANTHER" id="PTHR43244">
    <property type="match status" value="1"/>
</dbReference>
<reference evidence="3 4" key="1">
    <citation type="journal article" date="2019" name="Int. J. Syst. Evol. Microbiol.">
        <title>The Global Catalogue of Microorganisms (GCM) 10K type strain sequencing project: providing services to taxonomists for standard genome sequencing and annotation.</title>
        <authorList>
            <consortium name="The Broad Institute Genomics Platform"/>
            <consortium name="The Broad Institute Genome Sequencing Center for Infectious Disease"/>
            <person name="Wu L."/>
            <person name="Ma J."/>
        </authorList>
    </citation>
    <scope>NUCLEOTIDE SEQUENCE [LARGE SCALE GENOMIC DNA]</scope>
    <source>
        <strain evidence="3 4">CGMCC 1.12125</strain>
    </source>
</reference>
<evidence type="ECO:0000313" key="4">
    <source>
        <dbReference type="Proteomes" id="UP001597119"/>
    </source>
</evidence>
<dbReference type="InterPro" id="IPR011251">
    <property type="entry name" value="Luciferase-like_dom"/>
</dbReference>
<dbReference type="Proteomes" id="UP001597119">
    <property type="component" value="Unassembled WGS sequence"/>
</dbReference>
<dbReference type="NCBIfam" id="TIGR03557">
    <property type="entry name" value="F420_G6P_family"/>
    <property type="match status" value="1"/>
</dbReference>
<dbReference type="GO" id="GO:0016491">
    <property type="term" value="F:oxidoreductase activity"/>
    <property type="evidence" value="ECO:0007669"/>
    <property type="project" value="UniProtKB-KW"/>
</dbReference>
<accession>A0ABD6C9W5</accession>
<protein>
    <submittedName>
        <fullName evidence="3">TIGR03557 family F420-dependent LLM class oxidoreductase</fullName>
        <ecNumber evidence="3">1.-.-.-</ecNumber>
    </submittedName>
</protein>
<dbReference type="InterPro" id="IPR050564">
    <property type="entry name" value="F420-G6PD/mer"/>
</dbReference>
<dbReference type="CDD" id="cd01097">
    <property type="entry name" value="Tetrahydromethanopterin_reductase"/>
    <property type="match status" value="1"/>
</dbReference>